<gene>
    <name evidence="1" type="ORF">CQA53_11825</name>
</gene>
<reference evidence="1 2" key="1">
    <citation type="submission" date="2018-04" db="EMBL/GenBank/DDBJ databases">
        <title>Novel Campyloabacter and Helicobacter Species and Strains.</title>
        <authorList>
            <person name="Mannion A.J."/>
            <person name="Shen Z."/>
            <person name="Fox J.G."/>
        </authorList>
    </citation>
    <scope>NUCLEOTIDE SEQUENCE [LARGE SCALE GENOMIC DNA]</scope>
    <source>
        <strain evidence="1 2">MIT 17-337</strain>
    </source>
</reference>
<evidence type="ECO:0000313" key="1">
    <source>
        <dbReference type="EMBL" id="RDU58823.1"/>
    </source>
</evidence>
<comment type="caution">
    <text evidence="1">The sequence shown here is derived from an EMBL/GenBank/DDBJ whole genome shotgun (WGS) entry which is preliminary data.</text>
</comment>
<sequence>TRSGIRSAIITLPPNAMREYERPKEKVYIEAYEAGVEDSNKASRIMASRVREGETLAQKYAQGLALYNKAIKSLEFAYKQGGDYKAGIKLAEIYIGEDTTYNYQSAIIQNIGKDDFKEWGPIAKPIIKEHSKKAIDILLELIEKYNLPDAYYGMYYYHYIKKKEDEYFNFMFDDIAIIKTPEYWFDLALKNGSYDAIKSYTNSLSRE</sequence>
<evidence type="ECO:0000313" key="2">
    <source>
        <dbReference type="Proteomes" id="UP000256379"/>
    </source>
</evidence>
<feature type="non-terminal residue" evidence="1">
    <location>
        <position position="1"/>
    </location>
</feature>
<organism evidence="1 2">
    <name type="scientific">Helicobacter didelphidarum</name>
    <dbReference type="NCBI Taxonomy" id="2040648"/>
    <lineage>
        <taxon>Bacteria</taxon>
        <taxon>Pseudomonadati</taxon>
        <taxon>Campylobacterota</taxon>
        <taxon>Epsilonproteobacteria</taxon>
        <taxon>Campylobacterales</taxon>
        <taxon>Helicobacteraceae</taxon>
        <taxon>Helicobacter</taxon>
    </lineage>
</organism>
<name>A0A3D8I114_9HELI</name>
<dbReference type="Proteomes" id="UP000256379">
    <property type="component" value="Unassembled WGS sequence"/>
</dbReference>
<keyword evidence="2" id="KW-1185">Reference proteome</keyword>
<dbReference type="EMBL" id="NXLQ01000184">
    <property type="protein sequence ID" value="RDU58823.1"/>
    <property type="molecule type" value="Genomic_DNA"/>
</dbReference>
<dbReference type="AlphaFoldDB" id="A0A3D8I114"/>
<protein>
    <submittedName>
        <fullName evidence="1">Uncharacterized protein</fullName>
    </submittedName>
</protein>
<proteinExistence type="predicted"/>
<accession>A0A3D8I114</accession>
<feature type="non-terminal residue" evidence="1">
    <location>
        <position position="207"/>
    </location>
</feature>